<dbReference type="Proteomes" id="UP000007953">
    <property type="component" value="Plasmid megaplasmid"/>
</dbReference>
<evidence type="ECO:0000256" key="1">
    <source>
        <dbReference type="SAM" id="MobiDB-lite"/>
    </source>
</evidence>
<evidence type="ECO:0000313" key="3">
    <source>
        <dbReference type="Proteomes" id="UP000007953"/>
    </source>
</evidence>
<feature type="region of interest" description="Disordered" evidence="1">
    <location>
        <begin position="101"/>
        <end position="156"/>
    </location>
</feature>
<accession>F6G8P4</accession>
<dbReference type="KEGG" id="rsn:RSPO_m00625"/>
<keyword evidence="2" id="KW-0614">Plasmid</keyword>
<dbReference type="AlphaFoldDB" id="F6G8P4"/>
<protein>
    <submittedName>
        <fullName evidence="2">Type III effector protein</fullName>
    </submittedName>
</protein>
<gene>
    <name evidence="2" type="ordered locus">RSPO_m00625</name>
</gene>
<evidence type="ECO:0000313" key="2">
    <source>
        <dbReference type="EMBL" id="AEG71263.1"/>
    </source>
</evidence>
<name>F6G8P4_RALS8</name>
<dbReference type="PATRIC" id="fig|1031711.3.peg.3842"/>
<sequence>MNFILNRGLIKRAAVRREMKKRYRCANIGRRMRSDPAGIGAVRGTSRCLPGWRGACPGCDDGRSVWPGTRWPSGEPRAPVAGVRDRRHLFVCRRKGRPSGAYGARITNQPRARLPHTFPMKVTRNLPTPVSVEAPAEPGTSSSSSSIGIKRRRSSGALADLSQATRLNKRLRRVGSLDCRRAGPEISAPKLHELIPKERAEDLDVRFGSLQPVRTKDGDDIHPWERDAEGRPLVHPCRLALQSGGTQPDWTDPTVRKALDIDALKQKQKSYLWAASALGRVFVGEEVLVGTDPDSLKQHHLGHPALVAGGPARICGEFQFDAQSGKLTVINKSGRYSRYKDRSEPHLQEVAKIVREAFAPLGLDIETKYRSDKAADALVLPSLDPKYRDEPTE</sequence>
<reference evidence="2 3" key="1">
    <citation type="journal article" date="2011" name="J. Bacteriol.">
        <title>Complete genome sequence of the plant pathogen Ralstonia solanacearum strain Po82.</title>
        <authorList>
            <person name="Xu J."/>
            <person name="Zheng H.J."/>
            <person name="Liu L."/>
            <person name="Pan Z.C."/>
            <person name="Prior P."/>
            <person name="Tang B."/>
            <person name="Xu J.S."/>
            <person name="Zhang H."/>
            <person name="Tian Q."/>
            <person name="Zhang L.Q."/>
            <person name="Feng J."/>
        </authorList>
    </citation>
    <scope>NUCLEOTIDE SEQUENCE [LARGE SCALE GENOMIC DNA]</scope>
    <source>
        <strain evidence="3">Po82</strain>
    </source>
</reference>
<geneLocation type="plasmid" evidence="3"/>
<organism evidence="2 3">
    <name type="scientific">Ralstonia solanacearum (strain Po82)</name>
    <dbReference type="NCBI Taxonomy" id="1031711"/>
    <lineage>
        <taxon>Bacteria</taxon>
        <taxon>Pseudomonadati</taxon>
        <taxon>Pseudomonadota</taxon>
        <taxon>Betaproteobacteria</taxon>
        <taxon>Burkholderiales</taxon>
        <taxon>Burkholderiaceae</taxon>
        <taxon>Ralstonia</taxon>
        <taxon>Ralstonia solanacearum species complex</taxon>
    </lineage>
</organism>
<dbReference type="EMBL" id="CP002820">
    <property type="protein sequence ID" value="AEG71263.1"/>
    <property type="molecule type" value="Genomic_DNA"/>
</dbReference>
<dbReference type="HOGENOM" id="CLU_058993_0_0_4"/>
<proteinExistence type="predicted"/>